<accession>A0AA39JYP4</accession>
<sequence>MSHFIILLLFDGSASQRSHTLHRIFKVRVWFAVLDRALLSTFCLIPITFHSIVYPAKSLYSARRTQQCDYNGMSLRSHSAWFAMSGLWTRPFLNPYWDLAPVRKQAMHGLQINATNTTRRR</sequence>
<dbReference type="Proteomes" id="UP001175211">
    <property type="component" value="Unassembled WGS sequence"/>
</dbReference>
<organism evidence="1 2">
    <name type="scientific">Armillaria tabescens</name>
    <name type="common">Ringless honey mushroom</name>
    <name type="synonym">Agaricus tabescens</name>
    <dbReference type="NCBI Taxonomy" id="1929756"/>
    <lineage>
        <taxon>Eukaryota</taxon>
        <taxon>Fungi</taxon>
        <taxon>Dikarya</taxon>
        <taxon>Basidiomycota</taxon>
        <taxon>Agaricomycotina</taxon>
        <taxon>Agaricomycetes</taxon>
        <taxon>Agaricomycetidae</taxon>
        <taxon>Agaricales</taxon>
        <taxon>Marasmiineae</taxon>
        <taxon>Physalacriaceae</taxon>
        <taxon>Desarmillaria</taxon>
    </lineage>
</organism>
<dbReference type="RefSeq" id="XP_060327724.1">
    <property type="nucleotide sequence ID" value="XM_060473829.1"/>
</dbReference>
<dbReference type="AlphaFoldDB" id="A0AA39JYP4"/>
<keyword evidence="2" id="KW-1185">Reference proteome</keyword>
<gene>
    <name evidence="1" type="ORF">EV420DRAFT_1560738</name>
</gene>
<comment type="caution">
    <text evidence="1">The sequence shown here is derived from an EMBL/GenBank/DDBJ whole genome shotgun (WGS) entry which is preliminary data.</text>
</comment>
<evidence type="ECO:0000313" key="1">
    <source>
        <dbReference type="EMBL" id="KAK0451387.1"/>
    </source>
</evidence>
<protein>
    <submittedName>
        <fullName evidence="1">Uncharacterized protein</fullName>
    </submittedName>
</protein>
<dbReference type="GeneID" id="85357377"/>
<reference evidence="1" key="1">
    <citation type="submission" date="2023-06" db="EMBL/GenBank/DDBJ databases">
        <authorList>
            <consortium name="Lawrence Berkeley National Laboratory"/>
            <person name="Ahrendt S."/>
            <person name="Sahu N."/>
            <person name="Indic B."/>
            <person name="Wong-Bajracharya J."/>
            <person name="Merenyi Z."/>
            <person name="Ke H.-M."/>
            <person name="Monk M."/>
            <person name="Kocsube S."/>
            <person name="Drula E."/>
            <person name="Lipzen A."/>
            <person name="Balint B."/>
            <person name="Henrissat B."/>
            <person name="Andreopoulos B."/>
            <person name="Martin F.M."/>
            <person name="Harder C.B."/>
            <person name="Rigling D."/>
            <person name="Ford K.L."/>
            <person name="Foster G.D."/>
            <person name="Pangilinan J."/>
            <person name="Papanicolaou A."/>
            <person name="Barry K."/>
            <person name="LaButti K."/>
            <person name="Viragh M."/>
            <person name="Koriabine M."/>
            <person name="Yan M."/>
            <person name="Riley R."/>
            <person name="Champramary S."/>
            <person name="Plett K.L."/>
            <person name="Tsai I.J."/>
            <person name="Slot J."/>
            <person name="Sipos G."/>
            <person name="Plett J."/>
            <person name="Nagy L.G."/>
            <person name="Grigoriev I.V."/>
        </authorList>
    </citation>
    <scope>NUCLEOTIDE SEQUENCE</scope>
    <source>
        <strain evidence="1">CCBAS 213</strain>
    </source>
</reference>
<proteinExistence type="predicted"/>
<evidence type="ECO:0000313" key="2">
    <source>
        <dbReference type="Proteomes" id="UP001175211"/>
    </source>
</evidence>
<name>A0AA39JYP4_ARMTA</name>
<dbReference type="EMBL" id="JAUEPS010000033">
    <property type="protein sequence ID" value="KAK0451387.1"/>
    <property type="molecule type" value="Genomic_DNA"/>
</dbReference>